<dbReference type="NCBIfam" id="TIGR00654">
    <property type="entry name" value="PhzF_family"/>
    <property type="match status" value="1"/>
</dbReference>
<reference evidence="2" key="1">
    <citation type="submission" date="2022-05" db="EMBL/GenBank/DDBJ databases">
        <authorList>
            <person name="Jo J.-H."/>
            <person name="Im W.-T."/>
        </authorList>
    </citation>
    <scope>NUCLEOTIDE SEQUENCE</scope>
    <source>
        <strain evidence="2">SE158</strain>
    </source>
</reference>
<dbReference type="PIRSF" id="PIRSF016184">
    <property type="entry name" value="PhzC_PhzF"/>
    <property type="match status" value="1"/>
</dbReference>
<protein>
    <submittedName>
        <fullName evidence="2">PhzF family phenazine biosynthesis protein</fullName>
    </submittedName>
</protein>
<dbReference type="Gene3D" id="3.10.310.10">
    <property type="entry name" value="Diaminopimelate Epimerase, Chain A, domain 1"/>
    <property type="match status" value="2"/>
</dbReference>
<keyword evidence="3" id="KW-1185">Reference proteome</keyword>
<evidence type="ECO:0000256" key="1">
    <source>
        <dbReference type="ARBA" id="ARBA00008270"/>
    </source>
</evidence>
<comment type="caution">
    <text evidence="2">The sequence shown here is derived from an EMBL/GenBank/DDBJ whole genome shotgun (WGS) entry which is preliminary data.</text>
</comment>
<accession>A0ABT0RJ66</accession>
<dbReference type="RefSeq" id="WP_249846607.1">
    <property type="nucleotide sequence ID" value="NZ_JAMGBD010000001.1"/>
</dbReference>
<dbReference type="SUPFAM" id="SSF54506">
    <property type="entry name" value="Diaminopimelate epimerase-like"/>
    <property type="match status" value="1"/>
</dbReference>
<dbReference type="InterPro" id="IPR003719">
    <property type="entry name" value="Phenazine_PhzF-like"/>
</dbReference>
<evidence type="ECO:0000313" key="2">
    <source>
        <dbReference type="EMBL" id="MCL6682652.1"/>
    </source>
</evidence>
<comment type="similarity">
    <text evidence="1">Belongs to the PhzF family.</text>
</comment>
<dbReference type="PANTHER" id="PTHR13774">
    <property type="entry name" value="PHENAZINE BIOSYNTHESIS PROTEIN"/>
    <property type="match status" value="1"/>
</dbReference>
<dbReference type="PANTHER" id="PTHR13774:SF32">
    <property type="entry name" value="ANTISENSE-ENHANCING SEQUENCE 1"/>
    <property type="match status" value="1"/>
</dbReference>
<evidence type="ECO:0000313" key="3">
    <source>
        <dbReference type="Proteomes" id="UP001165363"/>
    </source>
</evidence>
<dbReference type="EMBL" id="JAMGBD010000001">
    <property type="protein sequence ID" value="MCL6682652.1"/>
    <property type="molecule type" value="Genomic_DNA"/>
</dbReference>
<dbReference type="Proteomes" id="UP001165363">
    <property type="component" value="Unassembled WGS sequence"/>
</dbReference>
<proteinExistence type="inferred from homology"/>
<sequence>MAAPILRYRQVDVFAEEPLAGNGLAVFITEQPLGTNTMQALTRELRQFESIFLTPSPEPDVFAARIFTMEEELPFAGHPAIGAAAVLHEQVGGDEYACTLLLSAGQVALKSRRQGLKYEVAMNQGRVSFGAEIDEREHASWLKCFGLEPRHLGRKMPVCVASTGLPYLVIPVTSEGLASARIAEDGLEERLASVGAKFAYVFDVEEREGRTWDNAGAVEDIATGSAAGPVAGLLVRHGLADTGQRIVLRQGRFVGRPSEMTVEVREGPDQGQCEVILSGRVVTVAHGEFDADVLNHFGDA</sequence>
<organism evidence="2 3">
    <name type="scientific">Sphingomonas alba</name>
    <dbReference type="NCBI Taxonomy" id="2908208"/>
    <lineage>
        <taxon>Bacteria</taxon>
        <taxon>Pseudomonadati</taxon>
        <taxon>Pseudomonadota</taxon>
        <taxon>Alphaproteobacteria</taxon>
        <taxon>Sphingomonadales</taxon>
        <taxon>Sphingomonadaceae</taxon>
        <taxon>Sphingomonas</taxon>
    </lineage>
</organism>
<gene>
    <name evidence="2" type="ORF">LZ536_01890</name>
</gene>
<dbReference type="Pfam" id="PF02567">
    <property type="entry name" value="PhzC-PhzF"/>
    <property type="match status" value="1"/>
</dbReference>
<name>A0ABT0RJ66_9SPHN</name>